<sequence length="96" mass="10829">MNISGINPANNELANIKSNNQQNSLTNNQGQNFMASLDEVRRSANLEISNGNAAGSLSFSRRKEEHVEPFSFQDLEEELIDDHIARIQKMIKDLQK</sequence>
<feature type="compositionally biased region" description="Low complexity" evidence="1">
    <location>
        <begin position="19"/>
        <end position="28"/>
    </location>
</feature>
<proteinExistence type="predicted"/>
<reference evidence="2 3" key="1">
    <citation type="submission" date="2017-09" db="EMBL/GenBank/DDBJ databases">
        <title>Depth-based differentiation of microbial function through sediment-hosted aquifers and enrichment of novel symbionts in the deep terrestrial subsurface.</title>
        <authorList>
            <person name="Probst A.J."/>
            <person name="Ladd B."/>
            <person name="Jarett J.K."/>
            <person name="Geller-Mcgrath D.E."/>
            <person name="Sieber C.M."/>
            <person name="Emerson J.B."/>
            <person name="Anantharaman K."/>
            <person name="Thomas B.C."/>
            <person name="Malmstrom R."/>
            <person name="Stieglmeier M."/>
            <person name="Klingl A."/>
            <person name="Woyke T."/>
            <person name="Ryan C.M."/>
            <person name="Banfield J.F."/>
        </authorList>
    </citation>
    <scope>NUCLEOTIDE SEQUENCE [LARGE SCALE GENOMIC DNA]</scope>
    <source>
        <strain evidence="2">CG08_land_8_20_14_0_20_45_16</strain>
    </source>
</reference>
<organism evidence="2 3">
    <name type="scientific">Candidatus Saganbacteria bacterium CG08_land_8_20_14_0_20_45_16</name>
    <dbReference type="NCBI Taxonomy" id="2014293"/>
    <lineage>
        <taxon>Bacteria</taxon>
        <taxon>Bacillati</taxon>
        <taxon>Saganbacteria</taxon>
    </lineage>
</organism>
<accession>A0A2H0Y1H2</accession>
<dbReference type="EMBL" id="PEYM01000055">
    <property type="protein sequence ID" value="PIS30435.1"/>
    <property type="molecule type" value="Genomic_DNA"/>
</dbReference>
<comment type="caution">
    <text evidence="2">The sequence shown here is derived from an EMBL/GenBank/DDBJ whole genome shotgun (WGS) entry which is preliminary data.</text>
</comment>
<gene>
    <name evidence="2" type="ORF">COT42_03025</name>
</gene>
<protein>
    <submittedName>
        <fullName evidence="2">Uncharacterized protein</fullName>
    </submittedName>
</protein>
<feature type="region of interest" description="Disordered" evidence="1">
    <location>
        <begin position="1"/>
        <end position="28"/>
    </location>
</feature>
<evidence type="ECO:0000313" key="2">
    <source>
        <dbReference type="EMBL" id="PIS30435.1"/>
    </source>
</evidence>
<feature type="compositionally biased region" description="Polar residues" evidence="1">
    <location>
        <begin position="1"/>
        <end position="18"/>
    </location>
</feature>
<dbReference type="Proteomes" id="UP000231343">
    <property type="component" value="Unassembled WGS sequence"/>
</dbReference>
<evidence type="ECO:0000256" key="1">
    <source>
        <dbReference type="SAM" id="MobiDB-lite"/>
    </source>
</evidence>
<dbReference type="AlphaFoldDB" id="A0A2H0Y1H2"/>
<name>A0A2H0Y1H2_UNCSA</name>
<evidence type="ECO:0000313" key="3">
    <source>
        <dbReference type="Proteomes" id="UP000231343"/>
    </source>
</evidence>